<organism evidence="2 3">
    <name type="scientific">Stylonychia lemnae</name>
    <name type="common">Ciliate</name>
    <dbReference type="NCBI Taxonomy" id="5949"/>
    <lineage>
        <taxon>Eukaryota</taxon>
        <taxon>Sar</taxon>
        <taxon>Alveolata</taxon>
        <taxon>Ciliophora</taxon>
        <taxon>Intramacronucleata</taxon>
        <taxon>Spirotrichea</taxon>
        <taxon>Stichotrichia</taxon>
        <taxon>Sporadotrichida</taxon>
        <taxon>Oxytrichidae</taxon>
        <taxon>Stylonychinae</taxon>
        <taxon>Stylonychia</taxon>
    </lineage>
</organism>
<protein>
    <submittedName>
        <fullName evidence="2">Uncharacterized protein</fullName>
    </submittedName>
</protein>
<proteinExistence type="predicted"/>
<dbReference type="InParanoid" id="A0A078A512"/>
<sequence>MSMSVAEQQSRDIKRRSRNEQTGRDFKCQNEYSRADPTTEIYLKSEGRGGGPNEPLLGFEEIFLDLQQRQFISQQIPSAKDHPLHEILAKYSQSLTPGGDLEEQVIDDSIPGQNENTAQIQESKPIIKKQNFKQISIHIAQMSEEWRVMLSSDEIFGLYLRDVASKTNQLFYKNMLRFIMLYRECLNENGWQKLAESQCREAKQTLEERNITARMATFKDVMYIHEFCSINNSEVAPEICNEFVTTFLEMRKDCGLEKLEAIDYTRNFCHWLFINGHTCSKLSMIT</sequence>
<dbReference type="Proteomes" id="UP000039865">
    <property type="component" value="Unassembled WGS sequence"/>
</dbReference>
<accession>A0A078A512</accession>
<keyword evidence="3" id="KW-1185">Reference proteome</keyword>
<evidence type="ECO:0000313" key="2">
    <source>
        <dbReference type="EMBL" id="CDW77355.1"/>
    </source>
</evidence>
<evidence type="ECO:0000313" key="3">
    <source>
        <dbReference type="Proteomes" id="UP000039865"/>
    </source>
</evidence>
<dbReference type="EMBL" id="CCKQ01006064">
    <property type="protein sequence ID" value="CDW77355.1"/>
    <property type="molecule type" value="Genomic_DNA"/>
</dbReference>
<reference evidence="2 3" key="1">
    <citation type="submission" date="2014-06" db="EMBL/GenBank/DDBJ databases">
        <authorList>
            <person name="Swart Estienne"/>
        </authorList>
    </citation>
    <scope>NUCLEOTIDE SEQUENCE [LARGE SCALE GENOMIC DNA]</scope>
    <source>
        <strain evidence="2 3">130c</strain>
    </source>
</reference>
<gene>
    <name evidence="2" type="primary">Contig15265.g16263</name>
    <name evidence="2" type="ORF">STYLEM_6315</name>
</gene>
<feature type="region of interest" description="Disordered" evidence="1">
    <location>
        <begin position="1"/>
        <end position="32"/>
    </location>
</feature>
<dbReference type="AlphaFoldDB" id="A0A078A512"/>
<dbReference type="OrthoDB" id="285872at2759"/>
<evidence type="ECO:0000256" key="1">
    <source>
        <dbReference type="SAM" id="MobiDB-lite"/>
    </source>
</evidence>
<name>A0A078A512_STYLE</name>
<feature type="compositionally biased region" description="Basic and acidic residues" evidence="1">
    <location>
        <begin position="18"/>
        <end position="28"/>
    </location>
</feature>